<comment type="subcellular location">
    <subcellularLocation>
        <location evidence="1">Cell membrane</location>
        <topology evidence="1">Multi-pass membrane protein</topology>
    </subcellularLocation>
</comment>
<dbReference type="PANTHER" id="PTHR43045">
    <property type="entry name" value="SHIKIMATE TRANSPORTER"/>
    <property type="match status" value="1"/>
</dbReference>
<keyword evidence="4 7" id="KW-0812">Transmembrane</keyword>
<evidence type="ECO:0000256" key="6">
    <source>
        <dbReference type="ARBA" id="ARBA00023136"/>
    </source>
</evidence>
<evidence type="ECO:0000256" key="5">
    <source>
        <dbReference type="ARBA" id="ARBA00022989"/>
    </source>
</evidence>
<keyword evidence="10" id="KW-1185">Reference proteome</keyword>
<evidence type="ECO:0000256" key="1">
    <source>
        <dbReference type="ARBA" id="ARBA00004651"/>
    </source>
</evidence>
<evidence type="ECO:0000256" key="7">
    <source>
        <dbReference type="SAM" id="Phobius"/>
    </source>
</evidence>
<dbReference type="InterPro" id="IPR011701">
    <property type="entry name" value="MFS"/>
</dbReference>
<dbReference type="PANTHER" id="PTHR43045:SF1">
    <property type="entry name" value="SHIKIMATE TRANSPORTER"/>
    <property type="match status" value="1"/>
</dbReference>
<name>A0ABY6WCR3_9BURK</name>
<keyword evidence="6 7" id="KW-0472">Membrane</keyword>
<evidence type="ECO:0000256" key="4">
    <source>
        <dbReference type="ARBA" id="ARBA00022692"/>
    </source>
</evidence>
<accession>A0ABY6WCR3</accession>
<dbReference type="InterPro" id="IPR005829">
    <property type="entry name" value="Sugar_transporter_CS"/>
</dbReference>
<evidence type="ECO:0000313" key="10">
    <source>
        <dbReference type="Proteomes" id="UP000366065"/>
    </source>
</evidence>
<dbReference type="EMBL" id="CABPRV010000012">
    <property type="protein sequence ID" value="VVE45701.1"/>
    <property type="molecule type" value="Genomic_DNA"/>
</dbReference>
<keyword evidence="2" id="KW-0813">Transport</keyword>
<feature type="transmembrane region" description="Helical" evidence="7">
    <location>
        <begin position="127"/>
        <end position="147"/>
    </location>
</feature>
<feature type="transmembrane region" description="Helical" evidence="7">
    <location>
        <begin position="387"/>
        <end position="408"/>
    </location>
</feature>
<feature type="transmembrane region" description="Helical" evidence="7">
    <location>
        <begin position="291"/>
        <end position="310"/>
    </location>
</feature>
<evidence type="ECO:0000313" key="9">
    <source>
        <dbReference type="EMBL" id="VVE45701.1"/>
    </source>
</evidence>
<reference evidence="9 10" key="1">
    <citation type="submission" date="2019-08" db="EMBL/GenBank/DDBJ databases">
        <authorList>
            <person name="Peeters C."/>
        </authorList>
    </citation>
    <scope>NUCLEOTIDE SEQUENCE [LARGE SCALE GENOMIC DNA]</scope>
    <source>
        <strain evidence="9 10">LMG 20602</strain>
    </source>
</reference>
<feature type="transmembrane region" description="Helical" evidence="7">
    <location>
        <begin position="30"/>
        <end position="56"/>
    </location>
</feature>
<feature type="transmembrane region" description="Helical" evidence="7">
    <location>
        <begin position="347"/>
        <end position="366"/>
    </location>
</feature>
<dbReference type="SUPFAM" id="SSF103473">
    <property type="entry name" value="MFS general substrate transporter"/>
    <property type="match status" value="1"/>
</dbReference>
<feature type="transmembrane region" description="Helical" evidence="7">
    <location>
        <begin position="103"/>
        <end position="121"/>
    </location>
</feature>
<proteinExistence type="predicted"/>
<feature type="transmembrane region" description="Helical" evidence="7">
    <location>
        <begin position="256"/>
        <end position="279"/>
    </location>
</feature>
<dbReference type="CDD" id="cd17369">
    <property type="entry name" value="MFS_ShiA_like"/>
    <property type="match status" value="1"/>
</dbReference>
<keyword evidence="3" id="KW-1003">Cell membrane</keyword>
<feature type="domain" description="Major facilitator superfamily (MFS) profile" evidence="8">
    <location>
        <begin position="30"/>
        <end position="440"/>
    </location>
</feature>
<dbReference type="Gene3D" id="1.20.1250.20">
    <property type="entry name" value="MFS general substrate transporter like domains"/>
    <property type="match status" value="2"/>
</dbReference>
<protein>
    <submittedName>
        <fullName evidence="9">MFS transporter</fullName>
    </submittedName>
</protein>
<feature type="transmembrane region" description="Helical" evidence="7">
    <location>
        <begin position="202"/>
        <end position="223"/>
    </location>
</feature>
<dbReference type="PROSITE" id="PS00216">
    <property type="entry name" value="SUGAR_TRANSPORT_1"/>
    <property type="match status" value="1"/>
</dbReference>
<feature type="transmembrane region" description="Helical" evidence="7">
    <location>
        <begin position="168"/>
        <end position="190"/>
    </location>
</feature>
<dbReference type="InterPro" id="IPR020846">
    <property type="entry name" value="MFS_dom"/>
</dbReference>
<dbReference type="Pfam" id="PF07690">
    <property type="entry name" value="MFS_1"/>
    <property type="match status" value="1"/>
</dbReference>
<feature type="transmembrane region" description="Helical" evidence="7">
    <location>
        <begin position="322"/>
        <end position="341"/>
    </location>
</feature>
<evidence type="ECO:0000256" key="2">
    <source>
        <dbReference type="ARBA" id="ARBA00022448"/>
    </source>
</evidence>
<dbReference type="PROSITE" id="PS50850">
    <property type="entry name" value="MFS"/>
    <property type="match status" value="1"/>
</dbReference>
<keyword evidence="5 7" id="KW-1133">Transmembrane helix</keyword>
<organism evidence="9 10">
    <name type="scientific">Pandoraea capi</name>
    <dbReference type="NCBI Taxonomy" id="2508286"/>
    <lineage>
        <taxon>Bacteria</taxon>
        <taxon>Pseudomonadati</taxon>
        <taxon>Pseudomonadota</taxon>
        <taxon>Betaproteobacteria</taxon>
        <taxon>Burkholderiales</taxon>
        <taxon>Burkholderiaceae</taxon>
        <taxon>Pandoraea</taxon>
    </lineage>
</organism>
<comment type="caution">
    <text evidence="9">The sequence shown here is derived from an EMBL/GenBank/DDBJ whole genome shotgun (WGS) entry which is preliminary data.</text>
</comment>
<evidence type="ECO:0000256" key="3">
    <source>
        <dbReference type="ARBA" id="ARBA00022475"/>
    </source>
</evidence>
<feature type="transmembrane region" description="Helical" evidence="7">
    <location>
        <begin position="414"/>
        <end position="435"/>
    </location>
</feature>
<dbReference type="InterPro" id="IPR036259">
    <property type="entry name" value="MFS_trans_sf"/>
</dbReference>
<sequence>MALTGVEHLDSLQTAASRTAAAERSRMRTIMLSSVIGTTVEWYDFLLYGAAAALIFNKLFFPAFDPLVGTIAALATFAAGFVARPLGGAIFGHFGDKLGRKTMLVITMFMMGGATFLIGLLPTYDHIGVWAPLALVFLRVIQGIGLGGEWGGAALMVIEHSPPGRRGLYGAIVQVGFPLGIVLSTAAFALVSRLPDAQFLTWGWRLPFMVSIALVFVGLLIRLRVTESPEFLRAMKDEHAIKLPLVEVFRSYKRSLFISIGLKVSEVAWVYLLSVFVVMYGSQVVGIPRDVMLNGVLIAAVLEFVTVPLAGWLSDRIGRRPLYFFGAFSTIVASLPLFYFVQTGSHTAVIVTMAVCMSLGHATLFGPQAAFVPELFGTRVRCSGASLGVQIAAALGGGLTPMAATWLLARTGHIESVAALMAALGLITLVATWAARETYQENLSETP</sequence>
<evidence type="ECO:0000259" key="8">
    <source>
        <dbReference type="PROSITE" id="PS50850"/>
    </source>
</evidence>
<feature type="transmembrane region" description="Helical" evidence="7">
    <location>
        <begin position="68"/>
        <end position="91"/>
    </location>
</feature>
<dbReference type="Proteomes" id="UP000366065">
    <property type="component" value="Unassembled WGS sequence"/>
</dbReference>
<gene>
    <name evidence="9" type="ORF">PCA20602_04405</name>
</gene>